<evidence type="ECO:0000256" key="3">
    <source>
        <dbReference type="ARBA" id="ARBA00022676"/>
    </source>
</evidence>
<evidence type="ECO:0000256" key="9">
    <source>
        <dbReference type="ARBA" id="ARBA00023136"/>
    </source>
</evidence>
<dbReference type="PANTHER" id="PTHR30400">
    <property type="entry name" value="MONOFUNCTIONAL BIOSYNTHETIC PEPTIDOGLYCAN TRANSGLYCOSYLASE"/>
    <property type="match status" value="1"/>
</dbReference>
<dbReference type="InterPro" id="IPR036950">
    <property type="entry name" value="PBP_transglycosylase"/>
</dbReference>
<dbReference type="SUPFAM" id="SSF53955">
    <property type="entry name" value="Lysozyme-like"/>
    <property type="match status" value="1"/>
</dbReference>
<organism evidence="12 13">
    <name type="scientific">Blastococcus carthaginiensis</name>
    <dbReference type="NCBI Taxonomy" id="3050034"/>
    <lineage>
        <taxon>Bacteria</taxon>
        <taxon>Bacillati</taxon>
        <taxon>Actinomycetota</taxon>
        <taxon>Actinomycetes</taxon>
        <taxon>Geodermatophilales</taxon>
        <taxon>Geodermatophilaceae</taxon>
        <taxon>Blastococcus</taxon>
    </lineage>
</organism>
<reference evidence="13" key="1">
    <citation type="submission" date="2023-05" db="EMBL/GenBank/DDBJ databases">
        <title>Draft genome of Pseudofrankia sp. BMG5.37.</title>
        <authorList>
            <person name="Gtari M."/>
            <person name="Ghodhbane F."/>
            <person name="Sbissi I."/>
        </authorList>
    </citation>
    <scope>NUCLEOTIDE SEQUENCE [LARGE SCALE GENOMIC DNA]</scope>
    <source>
        <strain evidence="13">BMG 814</strain>
    </source>
</reference>
<dbReference type="Proteomes" id="UP001233673">
    <property type="component" value="Unassembled WGS sequence"/>
</dbReference>
<keyword evidence="7" id="KW-0573">Peptidoglycan synthesis</keyword>
<keyword evidence="5" id="KW-0812">Transmembrane</keyword>
<evidence type="ECO:0000256" key="10">
    <source>
        <dbReference type="ARBA" id="ARBA00023316"/>
    </source>
</evidence>
<keyword evidence="9" id="KW-0472">Membrane</keyword>
<accession>A0ABT9IFT1</accession>
<dbReference type="EMBL" id="JASNFN010000024">
    <property type="protein sequence ID" value="MDP5184429.1"/>
    <property type="molecule type" value="Genomic_DNA"/>
</dbReference>
<keyword evidence="4" id="KW-0808">Transferase</keyword>
<evidence type="ECO:0000256" key="6">
    <source>
        <dbReference type="ARBA" id="ARBA00022960"/>
    </source>
</evidence>
<keyword evidence="3" id="KW-0328">Glycosyltransferase</keyword>
<evidence type="ECO:0000256" key="8">
    <source>
        <dbReference type="ARBA" id="ARBA00022989"/>
    </source>
</evidence>
<evidence type="ECO:0000259" key="11">
    <source>
        <dbReference type="Pfam" id="PF00912"/>
    </source>
</evidence>
<keyword evidence="8" id="KW-1133">Transmembrane helix</keyword>
<evidence type="ECO:0000313" key="12">
    <source>
        <dbReference type="EMBL" id="MDP5184429.1"/>
    </source>
</evidence>
<dbReference type="RefSeq" id="WP_306000993.1">
    <property type="nucleotide sequence ID" value="NZ_JASNFN010000024.1"/>
</dbReference>
<sequence>MRRIVRVLAVLGVVQALVVLSLRWVDPPTTAFMAANPEGSIQQSVPVEHVSRNFLAAVIAHEDAQLPYRDGAFEWDALWARATAHLSGEEDPSGSTIPQQMAKNLFLNQELSAWRKGLEAALSAELAAFVDDRRMLELYVNYAQFGPTVYGVCAAGWYYFDSPPAELSAEEAVMLVGLLPSPGHVQRAPGGGMDFEVEDGMGWLSRSHVLNAQARVPRHLDRLGFTPVEDAGVEGLASEQEPSGDDCSTPPQEVTDLIAAEGTA</sequence>
<dbReference type="PANTHER" id="PTHR30400:SF0">
    <property type="entry name" value="BIOSYNTHETIC PEPTIDOGLYCAN TRANSGLYCOSYLASE"/>
    <property type="match status" value="1"/>
</dbReference>
<feature type="domain" description="Glycosyl transferase family 51" evidence="11">
    <location>
        <begin position="41"/>
        <end position="186"/>
    </location>
</feature>
<name>A0ABT9IFT1_9ACTN</name>
<proteinExistence type="predicted"/>
<keyword evidence="13" id="KW-1185">Reference proteome</keyword>
<keyword evidence="1" id="KW-1003">Cell membrane</keyword>
<dbReference type="Pfam" id="PF00912">
    <property type="entry name" value="Transgly"/>
    <property type="match status" value="1"/>
</dbReference>
<evidence type="ECO:0000256" key="7">
    <source>
        <dbReference type="ARBA" id="ARBA00022984"/>
    </source>
</evidence>
<evidence type="ECO:0000256" key="1">
    <source>
        <dbReference type="ARBA" id="ARBA00022475"/>
    </source>
</evidence>
<dbReference type="InterPro" id="IPR011812">
    <property type="entry name" value="Pep_trsgly"/>
</dbReference>
<comment type="caution">
    <text evidence="12">The sequence shown here is derived from an EMBL/GenBank/DDBJ whole genome shotgun (WGS) entry which is preliminary data.</text>
</comment>
<evidence type="ECO:0000256" key="2">
    <source>
        <dbReference type="ARBA" id="ARBA00022519"/>
    </source>
</evidence>
<evidence type="ECO:0000256" key="5">
    <source>
        <dbReference type="ARBA" id="ARBA00022692"/>
    </source>
</evidence>
<dbReference type="Gene3D" id="1.10.3810.10">
    <property type="entry name" value="Biosynthetic peptidoglycan transglycosylase-like"/>
    <property type="match status" value="1"/>
</dbReference>
<gene>
    <name evidence="12" type="ORF">QOZ88_17475</name>
</gene>
<dbReference type="InterPro" id="IPR001264">
    <property type="entry name" value="Glyco_trans_51"/>
</dbReference>
<protein>
    <submittedName>
        <fullName evidence="12">Transglycosylase domain-containing protein</fullName>
    </submittedName>
</protein>
<evidence type="ECO:0000256" key="4">
    <source>
        <dbReference type="ARBA" id="ARBA00022679"/>
    </source>
</evidence>
<keyword evidence="6" id="KW-0133">Cell shape</keyword>
<dbReference type="InterPro" id="IPR023346">
    <property type="entry name" value="Lysozyme-like_dom_sf"/>
</dbReference>
<keyword evidence="10" id="KW-0961">Cell wall biogenesis/degradation</keyword>
<evidence type="ECO:0000313" key="13">
    <source>
        <dbReference type="Proteomes" id="UP001233673"/>
    </source>
</evidence>
<keyword evidence="2" id="KW-0997">Cell inner membrane</keyword>